<dbReference type="SUPFAM" id="SSF53732">
    <property type="entry name" value="Aconitase iron-sulfur domain"/>
    <property type="match status" value="1"/>
</dbReference>
<dbReference type="PRINTS" id="PR00415">
    <property type="entry name" value="ACONITASE"/>
</dbReference>
<dbReference type="InterPro" id="IPR015931">
    <property type="entry name" value="Acnase/IPM_dHydase_lsu_aba_1/3"/>
</dbReference>
<keyword evidence="8 12" id="KW-0408">Iron</keyword>
<comment type="caution">
    <text evidence="14">The sequence shown here is derived from an EMBL/GenBank/DDBJ whole genome shotgun (WGS) entry which is preliminary data.</text>
</comment>
<dbReference type="NCBIfam" id="NF009116">
    <property type="entry name" value="PRK12466.1"/>
    <property type="match status" value="1"/>
</dbReference>
<evidence type="ECO:0000256" key="11">
    <source>
        <dbReference type="ARBA" id="ARBA00023304"/>
    </source>
</evidence>
<dbReference type="OrthoDB" id="9802769at2"/>
<keyword evidence="9 12" id="KW-0411">Iron-sulfur</keyword>
<evidence type="ECO:0000256" key="12">
    <source>
        <dbReference type="HAMAP-Rule" id="MF_01026"/>
    </source>
</evidence>
<dbReference type="GO" id="GO:0003861">
    <property type="term" value="F:3-isopropylmalate dehydratase activity"/>
    <property type="evidence" value="ECO:0007669"/>
    <property type="project" value="UniProtKB-UniRule"/>
</dbReference>
<dbReference type="InterPro" id="IPR001030">
    <property type="entry name" value="Acoase/IPM_deHydtase_lsu_aba"/>
</dbReference>
<evidence type="ECO:0000313" key="15">
    <source>
        <dbReference type="Proteomes" id="UP000308382"/>
    </source>
</evidence>
<dbReference type="RefSeq" id="WP_138258445.1">
    <property type="nucleotide sequence ID" value="NZ_VBUK01000005.1"/>
</dbReference>
<protein>
    <recommendedName>
        <fullName evidence="12">3-isopropylmalate dehydratase large subunit</fullName>
        <ecNumber evidence="12">4.2.1.33</ecNumber>
    </recommendedName>
    <alternativeName>
        <fullName evidence="12">Alpha-IPM isomerase</fullName>
        <shortName evidence="12">IPMI</shortName>
    </alternativeName>
    <alternativeName>
        <fullName evidence="12">Isopropylmalate isomerase</fullName>
    </alternativeName>
</protein>
<dbReference type="PROSITE" id="PS01244">
    <property type="entry name" value="ACONITASE_2"/>
    <property type="match status" value="1"/>
</dbReference>
<reference evidence="14 15" key="1">
    <citation type="journal article" date="2017" name="Int. J. Syst. Evol. Microbiol.">
        <title>Maripseudobacter aurantiacus gen. nov., sp. nov., a novel member of the family Flavobacteriaceae isolated from a sedimentation basin.</title>
        <authorList>
            <person name="Chen C."/>
            <person name="Su Y."/>
            <person name="Tao T."/>
            <person name="Fu G."/>
            <person name="Zhang C."/>
            <person name="Sun C."/>
            <person name="Zhang X."/>
            <person name="Wu M."/>
        </authorList>
    </citation>
    <scope>NUCLEOTIDE SEQUENCE [LARGE SCALE GENOMIC DNA]</scope>
    <source>
        <strain evidence="15">CDA4</strain>
    </source>
</reference>
<comment type="function">
    <text evidence="2 12">Catalyzes the isomerization between 2-isopropylmalate and 3-isopropylmalate, via the formation of 2-isopropylmaleate.</text>
</comment>
<dbReference type="GO" id="GO:0009098">
    <property type="term" value="P:L-leucine biosynthetic process"/>
    <property type="evidence" value="ECO:0007669"/>
    <property type="project" value="UniProtKB-UniRule"/>
</dbReference>
<keyword evidence="6 12" id="KW-0028">Amino-acid biosynthesis</keyword>
<evidence type="ECO:0000256" key="9">
    <source>
        <dbReference type="ARBA" id="ARBA00023014"/>
    </source>
</evidence>
<gene>
    <name evidence="12 14" type="primary">leuC</name>
    <name evidence="14" type="ORF">FEK29_10790</name>
</gene>
<keyword evidence="4 12" id="KW-0432">Leucine biosynthesis</keyword>
<accession>A0A5R8M576</accession>
<evidence type="ECO:0000259" key="13">
    <source>
        <dbReference type="Pfam" id="PF00330"/>
    </source>
</evidence>
<dbReference type="GO" id="GO:0046872">
    <property type="term" value="F:metal ion binding"/>
    <property type="evidence" value="ECO:0007669"/>
    <property type="project" value="UniProtKB-KW"/>
</dbReference>
<dbReference type="GO" id="GO:0051539">
    <property type="term" value="F:4 iron, 4 sulfur cluster binding"/>
    <property type="evidence" value="ECO:0007669"/>
    <property type="project" value="UniProtKB-KW"/>
</dbReference>
<comment type="pathway">
    <text evidence="3 12">Amino-acid biosynthesis; L-leucine biosynthesis; L-leucine from 3-methyl-2-oxobutanoate: step 2/4.</text>
</comment>
<keyword evidence="7 12" id="KW-0479">Metal-binding</keyword>
<proteinExistence type="inferred from homology"/>
<dbReference type="CDD" id="cd01583">
    <property type="entry name" value="IPMI"/>
    <property type="match status" value="1"/>
</dbReference>
<evidence type="ECO:0000256" key="2">
    <source>
        <dbReference type="ARBA" id="ARBA00002695"/>
    </source>
</evidence>
<evidence type="ECO:0000256" key="1">
    <source>
        <dbReference type="ARBA" id="ARBA00000491"/>
    </source>
</evidence>
<dbReference type="HAMAP" id="MF_01026">
    <property type="entry name" value="LeuC_type1"/>
    <property type="match status" value="1"/>
</dbReference>
<dbReference type="PANTHER" id="PTHR43822">
    <property type="entry name" value="HOMOACONITASE, MITOCHONDRIAL-RELATED"/>
    <property type="match status" value="1"/>
</dbReference>
<name>A0A5R8M576_9FLAO</name>
<sequence>MSANKTLFDKVWDSHVVHKIENGPDVLFIDRHMIHEVTSPVAFLGLKNRGIGVLYNNRTFATADHNTPTKNQHLPVEDPLSANQLKMLEENANEHGISYWGLGHEKNGIVHVVGPEYGITQPGATIVCGDSHTSTHGAFGAIAFGIGTSEVEMVLATQCIMQPKPKRMRININGELSKGVTPKDVALFIISQLTTSGATGYFVEYAGDIFRNMSMEGRMTVCNLSIEMGARGGMIAPDEKTFEYIKGREFTPTGEAWDKAMAYWETLYTDADAIFDKELTFDGSQIEPMITYGTNPGMGMGISKEIPMATATQGGASSYKKSLEYMKFNEGESMMGKTIDYVFLGSCTNGRIEDFRAFTSLVKGRKKADNVTAWLVPGSHKVEAAIKEEGLLDILTEAGFELREPGCSACLAMNEDKIPAGKLAVSTSNRNFEGRQGPGARTILASPLVAAAAAVTGKVTDPRELMEEVAIH</sequence>
<feature type="domain" description="Aconitase/3-isopropylmalate dehydratase large subunit alpha/beta/alpha" evidence="13">
    <location>
        <begin position="9"/>
        <end position="457"/>
    </location>
</feature>
<comment type="similarity">
    <text evidence="12">Belongs to the aconitase/IPM isomerase family. LeuC type 1 subfamily.</text>
</comment>
<dbReference type="UniPathway" id="UPA00048">
    <property type="reaction ID" value="UER00071"/>
</dbReference>
<evidence type="ECO:0000256" key="5">
    <source>
        <dbReference type="ARBA" id="ARBA00022485"/>
    </source>
</evidence>
<evidence type="ECO:0000256" key="7">
    <source>
        <dbReference type="ARBA" id="ARBA00022723"/>
    </source>
</evidence>
<dbReference type="EMBL" id="VBUK01000005">
    <property type="protein sequence ID" value="TLF44717.1"/>
    <property type="molecule type" value="Genomic_DNA"/>
</dbReference>
<dbReference type="Pfam" id="PF00330">
    <property type="entry name" value="Aconitase"/>
    <property type="match status" value="1"/>
</dbReference>
<evidence type="ECO:0000256" key="4">
    <source>
        <dbReference type="ARBA" id="ARBA00022430"/>
    </source>
</evidence>
<feature type="binding site" evidence="12">
    <location>
        <position position="347"/>
    </location>
    <ligand>
        <name>[4Fe-4S] cluster</name>
        <dbReference type="ChEBI" id="CHEBI:49883"/>
    </ligand>
</feature>
<evidence type="ECO:0000256" key="6">
    <source>
        <dbReference type="ARBA" id="ARBA00022605"/>
    </source>
</evidence>
<dbReference type="InterPro" id="IPR050067">
    <property type="entry name" value="IPM_dehydratase_rel_enz"/>
</dbReference>
<dbReference type="InterPro" id="IPR033941">
    <property type="entry name" value="IPMI_cat"/>
</dbReference>
<evidence type="ECO:0000256" key="3">
    <source>
        <dbReference type="ARBA" id="ARBA00004729"/>
    </source>
</evidence>
<dbReference type="PANTHER" id="PTHR43822:SF9">
    <property type="entry name" value="3-ISOPROPYLMALATE DEHYDRATASE"/>
    <property type="match status" value="1"/>
</dbReference>
<keyword evidence="5 12" id="KW-0004">4Fe-4S</keyword>
<dbReference type="InterPro" id="IPR036008">
    <property type="entry name" value="Aconitase_4Fe-4S_dom"/>
</dbReference>
<evidence type="ECO:0000256" key="8">
    <source>
        <dbReference type="ARBA" id="ARBA00023004"/>
    </source>
</evidence>
<evidence type="ECO:0000256" key="10">
    <source>
        <dbReference type="ARBA" id="ARBA00023239"/>
    </source>
</evidence>
<feature type="binding site" evidence="12">
    <location>
        <position position="407"/>
    </location>
    <ligand>
        <name>[4Fe-4S] cluster</name>
        <dbReference type="ChEBI" id="CHEBI:49883"/>
    </ligand>
</feature>
<comment type="catalytic activity">
    <reaction evidence="1 12">
        <text>(2R,3S)-3-isopropylmalate = (2S)-2-isopropylmalate</text>
        <dbReference type="Rhea" id="RHEA:32287"/>
        <dbReference type="ChEBI" id="CHEBI:1178"/>
        <dbReference type="ChEBI" id="CHEBI:35121"/>
        <dbReference type="EC" id="4.2.1.33"/>
    </reaction>
</comment>
<comment type="cofactor">
    <cofactor evidence="12">
        <name>[4Fe-4S] cluster</name>
        <dbReference type="ChEBI" id="CHEBI:49883"/>
    </cofactor>
    <text evidence="12">Binds 1 [4Fe-4S] cluster per subunit.</text>
</comment>
<dbReference type="AlphaFoldDB" id="A0A5R8M576"/>
<keyword evidence="10 12" id="KW-0456">Lyase</keyword>
<dbReference type="NCBIfam" id="NF004016">
    <property type="entry name" value="PRK05478.1"/>
    <property type="match status" value="1"/>
</dbReference>
<comment type="subunit">
    <text evidence="12">Heterodimer of LeuC and LeuD.</text>
</comment>
<feature type="binding site" evidence="12">
    <location>
        <position position="410"/>
    </location>
    <ligand>
        <name>[4Fe-4S] cluster</name>
        <dbReference type="ChEBI" id="CHEBI:49883"/>
    </ligand>
</feature>
<dbReference type="Gene3D" id="3.30.499.10">
    <property type="entry name" value="Aconitase, domain 3"/>
    <property type="match status" value="2"/>
</dbReference>
<dbReference type="InterPro" id="IPR004430">
    <property type="entry name" value="3-IsopropMal_deHydase_lsu"/>
</dbReference>
<dbReference type="NCBIfam" id="TIGR00170">
    <property type="entry name" value="leuC"/>
    <property type="match status" value="1"/>
</dbReference>
<keyword evidence="15" id="KW-1185">Reference proteome</keyword>
<evidence type="ECO:0000313" key="14">
    <source>
        <dbReference type="EMBL" id="TLF44717.1"/>
    </source>
</evidence>
<dbReference type="EC" id="4.2.1.33" evidence="12"/>
<dbReference type="InterPro" id="IPR018136">
    <property type="entry name" value="Aconitase_4Fe-4S_BS"/>
</dbReference>
<keyword evidence="11 12" id="KW-0100">Branched-chain amino acid biosynthesis</keyword>
<organism evidence="14 15">
    <name type="scientific">Maribacter aurantiacus</name>
    <dbReference type="NCBI Taxonomy" id="1882343"/>
    <lineage>
        <taxon>Bacteria</taxon>
        <taxon>Pseudomonadati</taxon>
        <taxon>Bacteroidota</taxon>
        <taxon>Flavobacteriia</taxon>
        <taxon>Flavobacteriales</taxon>
        <taxon>Flavobacteriaceae</taxon>
        <taxon>Maribacter</taxon>
    </lineage>
</organism>
<dbReference type="Proteomes" id="UP000308382">
    <property type="component" value="Unassembled WGS sequence"/>
</dbReference>